<evidence type="ECO:0000313" key="1">
    <source>
        <dbReference type="EMBL" id="JAE16767.1"/>
    </source>
</evidence>
<accession>A0A0A9FWX7</accession>
<organism evidence="1">
    <name type="scientific">Arundo donax</name>
    <name type="common">Giant reed</name>
    <name type="synonym">Donax arundinaceus</name>
    <dbReference type="NCBI Taxonomy" id="35708"/>
    <lineage>
        <taxon>Eukaryota</taxon>
        <taxon>Viridiplantae</taxon>
        <taxon>Streptophyta</taxon>
        <taxon>Embryophyta</taxon>
        <taxon>Tracheophyta</taxon>
        <taxon>Spermatophyta</taxon>
        <taxon>Magnoliopsida</taxon>
        <taxon>Liliopsida</taxon>
        <taxon>Poales</taxon>
        <taxon>Poaceae</taxon>
        <taxon>PACMAD clade</taxon>
        <taxon>Arundinoideae</taxon>
        <taxon>Arundineae</taxon>
        <taxon>Arundo</taxon>
    </lineage>
</organism>
<proteinExistence type="predicted"/>
<reference evidence="1" key="1">
    <citation type="submission" date="2014-09" db="EMBL/GenBank/DDBJ databases">
        <authorList>
            <person name="Magalhaes I.L.F."/>
            <person name="Oliveira U."/>
            <person name="Santos F.R."/>
            <person name="Vidigal T.H.D.A."/>
            <person name="Brescovit A.D."/>
            <person name="Santos A.J."/>
        </authorList>
    </citation>
    <scope>NUCLEOTIDE SEQUENCE</scope>
    <source>
        <tissue evidence="1">Shoot tissue taken approximately 20 cm above the soil surface</tissue>
    </source>
</reference>
<reference evidence="1" key="2">
    <citation type="journal article" date="2015" name="Data Brief">
        <title>Shoot transcriptome of the giant reed, Arundo donax.</title>
        <authorList>
            <person name="Barrero R.A."/>
            <person name="Guerrero F.D."/>
            <person name="Moolhuijzen P."/>
            <person name="Goolsby J.A."/>
            <person name="Tidwell J."/>
            <person name="Bellgard S.E."/>
            <person name="Bellgard M.I."/>
        </authorList>
    </citation>
    <scope>NUCLEOTIDE SEQUENCE</scope>
    <source>
        <tissue evidence="1">Shoot tissue taken approximately 20 cm above the soil surface</tissue>
    </source>
</reference>
<name>A0A0A9FWX7_ARUDO</name>
<sequence>MYSYPGLLKWHCYAIPFDQSTYYLSVRFSSCPSIDLLPLRITICS</sequence>
<dbReference type="EMBL" id="GBRH01181129">
    <property type="protein sequence ID" value="JAE16767.1"/>
    <property type="molecule type" value="Transcribed_RNA"/>
</dbReference>
<dbReference type="AlphaFoldDB" id="A0A0A9FWX7"/>
<protein>
    <submittedName>
        <fullName evidence="1">Uncharacterized protein</fullName>
    </submittedName>
</protein>